<organism evidence="3 4">
    <name type="scientific">Uliginosibacterium sediminicola</name>
    <dbReference type="NCBI Taxonomy" id="2024550"/>
    <lineage>
        <taxon>Bacteria</taxon>
        <taxon>Pseudomonadati</taxon>
        <taxon>Pseudomonadota</taxon>
        <taxon>Betaproteobacteria</taxon>
        <taxon>Rhodocyclales</taxon>
        <taxon>Zoogloeaceae</taxon>
        <taxon>Uliginosibacterium</taxon>
    </lineage>
</organism>
<keyword evidence="2" id="KW-0175">Coiled coil</keyword>
<proteinExistence type="inferred from homology"/>
<evidence type="ECO:0000313" key="4">
    <source>
        <dbReference type="Proteomes" id="UP001410394"/>
    </source>
</evidence>
<dbReference type="PANTHER" id="PTHR30203">
    <property type="entry name" value="OUTER MEMBRANE CATION EFFLUX PROTEIN"/>
    <property type="match status" value="1"/>
</dbReference>
<evidence type="ECO:0000256" key="2">
    <source>
        <dbReference type="SAM" id="Coils"/>
    </source>
</evidence>
<accession>A0ABU9YZ42</accession>
<name>A0ABU9YZ42_9RHOO</name>
<evidence type="ECO:0000256" key="1">
    <source>
        <dbReference type="ARBA" id="ARBA00007613"/>
    </source>
</evidence>
<reference evidence="3 4" key="1">
    <citation type="journal article" date="2018" name="Int. J. Syst. Evol. Microbiol.">
        <title>Uliginosibacterium sediminicola sp. nov., isolated from freshwater sediment.</title>
        <authorList>
            <person name="Hwang W.M."/>
            <person name="Kim S.M."/>
            <person name="Kang K."/>
            <person name="Ahn T.Y."/>
        </authorList>
    </citation>
    <scope>NUCLEOTIDE SEQUENCE [LARGE SCALE GENOMIC DNA]</scope>
    <source>
        <strain evidence="3 4">M1-21</strain>
    </source>
</reference>
<dbReference type="InterPro" id="IPR003423">
    <property type="entry name" value="OMP_efflux"/>
</dbReference>
<feature type="non-terminal residue" evidence="3">
    <location>
        <position position="1"/>
    </location>
</feature>
<feature type="coiled-coil region" evidence="2">
    <location>
        <begin position="40"/>
        <end position="72"/>
    </location>
</feature>
<protein>
    <submittedName>
        <fullName evidence="3">TolC family protein</fullName>
    </submittedName>
</protein>
<dbReference type="InterPro" id="IPR010131">
    <property type="entry name" value="MdtP/NodT-like"/>
</dbReference>
<dbReference type="Proteomes" id="UP001410394">
    <property type="component" value="Unassembled WGS sequence"/>
</dbReference>
<dbReference type="Pfam" id="PF02321">
    <property type="entry name" value="OEP"/>
    <property type="match status" value="1"/>
</dbReference>
<gene>
    <name evidence="3" type="ORF">ABDB84_11365</name>
</gene>
<comment type="similarity">
    <text evidence="1">Belongs to the outer membrane factor (OMF) (TC 1.B.17) family.</text>
</comment>
<evidence type="ECO:0000313" key="3">
    <source>
        <dbReference type="EMBL" id="MEN3069079.1"/>
    </source>
</evidence>
<sequence length="126" mass="13450">IPLFDWGGRQAASAASQAALQSALLGYRQTLVNAVAQTEVALAELDFQRLQLAQQEAEQNTLQQQAQRQAALLKLGLASQYDALRLRSEQQQSAQALIAARASHALALVSLFKSLGGAPQPESEAP</sequence>
<dbReference type="RefSeq" id="WP_345919846.1">
    <property type="nucleotide sequence ID" value="NZ_JBDIVE010000005.1"/>
</dbReference>
<dbReference type="SUPFAM" id="SSF56954">
    <property type="entry name" value="Outer membrane efflux proteins (OEP)"/>
    <property type="match status" value="1"/>
</dbReference>
<dbReference type="Gene3D" id="1.20.1600.10">
    <property type="entry name" value="Outer membrane efflux proteins (OEP)"/>
    <property type="match status" value="1"/>
</dbReference>
<dbReference type="EMBL" id="JBDIVE010000005">
    <property type="protein sequence ID" value="MEN3069079.1"/>
    <property type="molecule type" value="Genomic_DNA"/>
</dbReference>
<keyword evidence="4" id="KW-1185">Reference proteome</keyword>
<comment type="caution">
    <text evidence="3">The sequence shown here is derived from an EMBL/GenBank/DDBJ whole genome shotgun (WGS) entry which is preliminary data.</text>
</comment>
<dbReference type="PANTHER" id="PTHR30203:SF30">
    <property type="entry name" value="OUTER MEMBRANE PROTEIN-RELATED"/>
    <property type="match status" value="1"/>
</dbReference>